<dbReference type="Proteomes" id="UP001595833">
    <property type="component" value="Unassembled WGS sequence"/>
</dbReference>
<evidence type="ECO:0000256" key="1">
    <source>
        <dbReference type="SAM" id="MobiDB-lite"/>
    </source>
</evidence>
<accession>A0ABV9XTJ3</accession>
<reference evidence="3" key="1">
    <citation type="journal article" date="2019" name="Int. J. Syst. Evol. Microbiol.">
        <title>The Global Catalogue of Microorganisms (GCM) 10K type strain sequencing project: providing services to taxonomists for standard genome sequencing and annotation.</title>
        <authorList>
            <consortium name="The Broad Institute Genomics Platform"/>
            <consortium name="The Broad Institute Genome Sequencing Center for Infectious Disease"/>
            <person name="Wu L."/>
            <person name="Ma J."/>
        </authorList>
    </citation>
    <scope>NUCLEOTIDE SEQUENCE [LARGE SCALE GENOMIC DNA]</scope>
    <source>
        <strain evidence="3">KCTC 12848</strain>
    </source>
</reference>
<protein>
    <submittedName>
        <fullName evidence="2">Uncharacterized protein</fullName>
    </submittedName>
</protein>
<evidence type="ECO:0000313" key="2">
    <source>
        <dbReference type="EMBL" id="MFC5053704.1"/>
    </source>
</evidence>
<proteinExistence type="predicted"/>
<gene>
    <name evidence="2" type="ORF">ACFPFM_08025</name>
</gene>
<dbReference type="EMBL" id="JBHSJB010000007">
    <property type="protein sequence ID" value="MFC5053704.1"/>
    <property type="molecule type" value="Genomic_DNA"/>
</dbReference>
<dbReference type="RefSeq" id="WP_344036569.1">
    <property type="nucleotide sequence ID" value="NZ_BAAAKE010000005.1"/>
</dbReference>
<keyword evidence="3" id="KW-1185">Reference proteome</keyword>
<organism evidence="2 3">
    <name type="scientific">Saccharothrix xinjiangensis</name>
    <dbReference type="NCBI Taxonomy" id="204798"/>
    <lineage>
        <taxon>Bacteria</taxon>
        <taxon>Bacillati</taxon>
        <taxon>Actinomycetota</taxon>
        <taxon>Actinomycetes</taxon>
        <taxon>Pseudonocardiales</taxon>
        <taxon>Pseudonocardiaceae</taxon>
        <taxon>Saccharothrix</taxon>
    </lineage>
</organism>
<evidence type="ECO:0000313" key="3">
    <source>
        <dbReference type="Proteomes" id="UP001595833"/>
    </source>
</evidence>
<feature type="region of interest" description="Disordered" evidence="1">
    <location>
        <begin position="14"/>
        <end position="68"/>
    </location>
</feature>
<sequence length="68" mass="7299">MGTRGRKAVRVARELAYRGTGDDPDDGSAGVREPRRPRPLGPSGGAGERPPPEDPITSEETQCLIERT</sequence>
<name>A0ABV9XTJ3_9PSEU</name>
<comment type="caution">
    <text evidence="2">The sequence shown here is derived from an EMBL/GenBank/DDBJ whole genome shotgun (WGS) entry which is preliminary data.</text>
</comment>